<name>A0A0M0JCC1_9EUKA</name>
<evidence type="ECO:0000313" key="3">
    <source>
        <dbReference type="Proteomes" id="UP000037460"/>
    </source>
</evidence>
<comment type="caution">
    <text evidence="2">The sequence shown here is derived from an EMBL/GenBank/DDBJ whole genome shotgun (WGS) entry which is preliminary data.</text>
</comment>
<dbReference type="AlphaFoldDB" id="A0A0M0JCC1"/>
<feature type="compositionally biased region" description="Low complexity" evidence="1">
    <location>
        <begin position="1"/>
        <end position="21"/>
    </location>
</feature>
<gene>
    <name evidence="2" type="ORF">Ctob_005786</name>
</gene>
<dbReference type="InterPro" id="IPR052055">
    <property type="entry name" value="Hepadnavirus_pol/RT"/>
</dbReference>
<dbReference type="InterPro" id="IPR043502">
    <property type="entry name" value="DNA/RNA_pol_sf"/>
</dbReference>
<dbReference type="PANTHER" id="PTHR33050">
    <property type="entry name" value="REVERSE TRANSCRIPTASE DOMAIN-CONTAINING PROTEIN"/>
    <property type="match status" value="1"/>
</dbReference>
<organism evidence="2 3">
    <name type="scientific">Chrysochromulina tobinii</name>
    <dbReference type="NCBI Taxonomy" id="1460289"/>
    <lineage>
        <taxon>Eukaryota</taxon>
        <taxon>Haptista</taxon>
        <taxon>Haptophyta</taxon>
        <taxon>Prymnesiophyceae</taxon>
        <taxon>Prymnesiales</taxon>
        <taxon>Chrysochromulinaceae</taxon>
        <taxon>Chrysochromulina</taxon>
    </lineage>
</organism>
<reference evidence="3" key="1">
    <citation type="journal article" date="2015" name="PLoS Genet.">
        <title>Genome Sequence and Transcriptome Analyses of Chrysochromulina tobin: Metabolic Tools for Enhanced Algal Fitness in the Prominent Order Prymnesiales (Haptophyceae).</title>
        <authorList>
            <person name="Hovde B.T."/>
            <person name="Deodato C.R."/>
            <person name="Hunsperger H.M."/>
            <person name="Ryken S.A."/>
            <person name="Yost W."/>
            <person name="Jha R.K."/>
            <person name="Patterson J."/>
            <person name="Monnat R.J. Jr."/>
            <person name="Barlow S.B."/>
            <person name="Starkenburg S.R."/>
            <person name="Cattolico R.A."/>
        </authorList>
    </citation>
    <scope>NUCLEOTIDE SEQUENCE</scope>
    <source>
        <strain evidence="3">CCMP291</strain>
    </source>
</reference>
<dbReference type="Proteomes" id="UP000037460">
    <property type="component" value="Unassembled WGS sequence"/>
</dbReference>
<feature type="compositionally biased region" description="Acidic residues" evidence="1">
    <location>
        <begin position="22"/>
        <end position="38"/>
    </location>
</feature>
<feature type="region of interest" description="Disordered" evidence="1">
    <location>
        <begin position="1"/>
        <end position="59"/>
    </location>
</feature>
<dbReference type="PANTHER" id="PTHR33050:SF7">
    <property type="entry name" value="RIBONUCLEASE H"/>
    <property type="match status" value="1"/>
</dbReference>
<evidence type="ECO:0000256" key="1">
    <source>
        <dbReference type="SAM" id="MobiDB-lite"/>
    </source>
</evidence>
<keyword evidence="3" id="KW-1185">Reference proteome</keyword>
<accession>A0A0M0JCC1</accession>
<sequence>MARGTAVRGAPAASRASPAEVVDLDDLEGDYDEEEDGGAADGASSDASVKSEHDEEDESEALLKDLRAAAGGGGVTAASSRDKVSDDPVFLLKAFVPPQMTVKATTTVVKFMFEHGGTALKALREIVFEHMTEREVGHAATMGAAGRKSALSSSGILMQKLGVPSARLQMFHVADGGASDKGGPEGLGQGIFERGLCAISNDAAAREQLGVLVGLLEEGLSDSGVTRKGAKKMTPGCLFVRAVAGLVGNALAKSSSSSTMWAHVFLAEQCGKPSASSRERMQHNPGYEHLDTVWQAVCSVRAGVEQVLQQEWRRLMRRESLDTTELANACWYGRWRKFDLKKAITSEQTSSWLGVVKGDNHSLSSVWAIFTSFFSALTYLMTTLTHFWDPEVAFTLQLITTSAVGALEAGVPAAQIIEMLPSVVFARFDDAHREFRQLGRALPALTQTWENFTESEPHERFREVVMARTRGKDSGSAADVYAALKALEKKFEEAQAAGGKGGGGKAKGSFVEKAVVDRFIADHPGTAVRHDLNAHAISILGIDYPDQAIIDECLRGFSDDSLVEFGTLLCAPHSGALAFFEQAEAKITKSVLQGWAEDHERLPMWPIRCSPYSVVDESARAGKPKFRLTNDLSWPKPGVALEPHLLPCPSLNDAMDRALWAPPILLRLAQVASGMMVLKASGAPVRAWKIDAEAFYRKIGRRPDQVWRQAMVTPAGNWQIDWRCQFGDASVAVKAIQHSNHMASVAKQRLRQFDESHPSSDPRVVAWQRERLRVALEFGVTLPELEPFHDERWAVLHVCGQFVDDCGGASIDDPLFDSLGRPMLDSEGVQVTRAQVHLEIVEDVFDAFGHLSSPEKRVFGAQIDLLGVDLDLDFGLMRLSENKRARYAALCRAVSTRRSEVPLAEFRELLGKLTFASIVYPKGRQWVAPCWRSFKIALKRSRVFRPEHRMVFISKHVRAALQRWATELEDPEHVGVPMACREWVPAYGAPGVGVIYADASGEEGWAAWTFVSGVVYMVSGVWGELDRGLIIADKELVASTVGLFVLGEALQFKYVWEYTDNTVALSAIRSLTPSTPLSQRLCAARVIWCSDRSVFVMGERITSANNEWADIGSRPVTRGGPAAVATMAHELGLEFVDFHVVDWRDVL</sequence>
<dbReference type="EMBL" id="JWZX01003136">
    <property type="protein sequence ID" value="KOO23992.1"/>
    <property type="molecule type" value="Genomic_DNA"/>
</dbReference>
<evidence type="ECO:0000313" key="2">
    <source>
        <dbReference type="EMBL" id="KOO23992.1"/>
    </source>
</evidence>
<proteinExistence type="predicted"/>
<dbReference type="SUPFAM" id="SSF56672">
    <property type="entry name" value="DNA/RNA polymerases"/>
    <property type="match status" value="1"/>
</dbReference>
<protein>
    <submittedName>
        <fullName evidence="2">Uncharacterized protein</fullName>
    </submittedName>
</protein>